<dbReference type="EMBL" id="CP011129">
    <property type="protein sequence ID" value="ALN81150.1"/>
    <property type="molecule type" value="Genomic_DNA"/>
</dbReference>
<evidence type="ECO:0000313" key="3">
    <source>
        <dbReference type="EMBL" id="ALN81150.1"/>
    </source>
</evidence>
<dbReference type="KEGG" id="laq:GLA29479_168"/>
<dbReference type="eggNOG" id="ENOG5031BD9">
    <property type="taxonomic scope" value="Bacteria"/>
</dbReference>
<feature type="chain" id="PRO_5009798142" evidence="2">
    <location>
        <begin position="21"/>
        <end position="214"/>
    </location>
</feature>
<feature type="region of interest" description="Disordered" evidence="1">
    <location>
        <begin position="173"/>
        <end position="214"/>
    </location>
</feature>
<organism evidence="3 4">
    <name type="scientific">Lysobacter antibioticus</name>
    <dbReference type="NCBI Taxonomy" id="84531"/>
    <lineage>
        <taxon>Bacteria</taxon>
        <taxon>Pseudomonadati</taxon>
        <taxon>Pseudomonadota</taxon>
        <taxon>Gammaproteobacteria</taxon>
        <taxon>Lysobacterales</taxon>
        <taxon>Lysobacteraceae</taxon>
        <taxon>Lysobacter</taxon>
    </lineage>
</organism>
<proteinExistence type="predicted"/>
<dbReference type="RefSeq" id="WP_057918276.1">
    <property type="nucleotide sequence ID" value="NZ_CP011129.1"/>
</dbReference>
<evidence type="ECO:0000256" key="1">
    <source>
        <dbReference type="SAM" id="MobiDB-lite"/>
    </source>
</evidence>
<dbReference type="PATRIC" id="fig|84531.7.peg.170"/>
<keyword evidence="2" id="KW-0732">Signal</keyword>
<evidence type="ECO:0000256" key="2">
    <source>
        <dbReference type="SAM" id="SignalP"/>
    </source>
</evidence>
<accession>A0A0S2FC88</accession>
<dbReference type="OrthoDB" id="7563098at2"/>
<keyword evidence="4" id="KW-1185">Reference proteome</keyword>
<dbReference type="AlphaFoldDB" id="A0A0S2FC88"/>
<gene>
    <name evidence="3" type="ORF">LA76x_3022</name>
</gene>
<protein>
    <submittedName>
        <fullName evidence="3">Uncharacterized protein</fullName>
    </submittedName>
</protein>
<evidence type="ECO:0000313" key="4">
    <source>
        <dbReference type="Proteomes" id="UP000060787"/>
    </source>
</evidence>
<name>A0A0S2FC88_LYSAN</name>
<feature type="signal peptide" evidence="2">
    <location>
        <begin position="1"/>
        <end position="20"/>
    </location>
</feature>
<dbReference type="KEGG" id="lab:LA76x_3022"/>
<reference evidence="3 4" key="1">
    <citation type="journal article" date="2015" name="BMC Genomics">
        <title>Comparative genomics and metabolic profiling of the genus Lysobacter.</title>
        <authorList>
            <person name="de Bruijn I."/>
            <person name="Cheng X."/>
            <person name="de Jager V."/>
            <person name="Exposito R.G."/>
            <person name="Watrous J."/>
            <person name="Patel N."/>
            <person name="Postma J."/>
            <person name="Dorrestein P.C."/>
            <person name="Kobayashi D."/>
            <person name="Raaijmakers J.M."/>
        </authorList>
    </citation>
    <scope>NUCLEOTIDE SEQUENCE [LARGE SCALE GENOMIC DNA]</scope>
    <source>
        <strain evidence="3 4">76</strain>
    </source>
</reference>
<dbReference type="Proteomes" id="UP000060787">
    <property type="component" value="Chromosome"/>
</dbReference>
<sequence>MKPILCLLAVALLTAAPLSAQPGPIPAMSAEQVASLLDGGNRLEKRIDGDLNGDGDIDTVFVGRGEDQRSLMVWLAYRGEVDFGHQPVGTLQLDPYPLGDVDLSIRKGVLLIEDLTGGTTATQSTYRYRYDPKAERMRLIGLDAQRYSRTNSHGTVKLSWNLLTGDRIVERGEVNDSGQGDQAINYAPAKREKKPSKPLYMETTPNPDALLESL</sequence>